<dbReference type="Pfam" id="PF13091">
    <property type="entry name" value="PLDc_2"/>
    <property type="match status" value="2"/>
</dbReference>
<dbReference type="AlphaFoldDB" id="A0A6N7LQX6"/>
<proteinExistence type="predicted"/>
<evidence type="ECO:0000259" key="2">
    <source>
        <dbReference type="PROSITE" id="PS50035"/>
    </source>
</evidence>
<dbReference type="GO" id="GO:0032049">
    <property type="term" value="P:cardiolipin biosynthetic process"/>
    <property type="evidence" value="ECO:0007669"/>
    <property type="project" value="UniProtKB-ARBA"/>
</dbReference>
<keyword evidence="4" id="KW-1185">Reference proteome</keyword>
<dbReference type="PROSITE" id="PS51257">
    <property type="entry name" value="PROKAR_LIPOPROTEIN"/>
    <property type="match status" value="1"/>
</dbReference>
<dbReference type="SMART" id="SM00155">
    <property type="entry name" value="PLDc"/>
    <property type="match status" value="2"/>
</dbReference>
<dbReference type="EMBL" id="WIRE01000001">
    <property type="protein sequence ID" value="MQX52482.1"/>
    <property type="molecule type" value="Genomic_DNA"/>
</dbReference>
<dbReference type="PROSITE" id="PS50035">
    <property type="entry name" value="PLD"/>
    <property type="match status" value="2"/>
</dbReference>
<dbReference type="RefSeq" id="WP_153499250.1">
    <property type="nucleotide sequence ID" value="NZ_WIRE01000001.1"/>
</dbReference>
<dbReference type="PANTHER" id="PTHR21248">
    <property type="entry name" value="CARDIOLIPIN SYNTHASE"/>
    <property type="match status" value="1"/>
</dbReference>
<dbReference type="Proteomes" id="UP000469421">
    <property type="component" value="Unassembled WGS sequence"/>
</dbReference>
<reference evidence="3 4" key="1">
    <citation type="submission" date="2019-10" db="EMBL/GenBank/DDBJ databases">
        <title>Alcanivorax sp.PA15-N-34 draft genome sequence.</title>
        <authorList>
            <person name="Liao X."/>
            <person name="Shao Z."/>
        </authorList>
    </citation>
    <scope>NUCLEOTIDE SEQUENCE [LARGE SCALE GENOMIC DNA]</scope>
    <source>
        <strain evidence="3 4">PA15-N-34</strain>
    </source>
</reference>
<evidence type="ECO:0000313" key="4">
    <source>
        <dbReference type="Proteomes" id="UP000469421"/>
    </source>
</evidence>
<feature type="signal peptide" evidence="1">
    <location>
        <begin position="1"/>
        <end position="23"/>
    </location>
</feature>
<feature type="domain" description="PLD phosphodiesterase" evidence="2">
    <location>
        <begin position="409"/>
        <end position="436"/>
    </location>
</feature>
<accession>A0A6N7LQX6</accession>
<feature type="chain" id="PRO_5026746384" evidence="1">
    <location>
        <begin position="24"/>
        <end position="519"/>
    </location>
</feature>
<evidence type="ECO:0000256" key="1">
    <source>
        <dbReference type="SAM" id="SignalP"/>
    </source>
</evidence>
<dbReference type="CDD" id="cd09111">
    <property type="entry name" value="PLDc_ymdC_like_1"/>
    <property type="match status" value="1"/>
</dbReference>
<protein>
    <submittedName>
        <fullName evidence="3">Phospholipase D family protein</fullName>
    </submittedName>
</protein>
<dbReference type="GO" id="GO:0030572">
    <property type="term" value="F:phosphatidyltransferase activity"/>
    <property type="evidence" value="ECO:0007669"/>
    <property type="project" value="UniProtKB-ARBA"/>
</dbReference>
<gene>
    <name evidence="3" type="ORF">GFN93_04435</name>
</gene>
<sequence>MITFSRRLTFLVFISLLSAACQSAPPYDPQARTQTHTLVAPQDSLLAGSVSQLTASQEGQSGFYLLHDGLSAFLARIALIESASTSLDLQYYIFSNDVTGRIIISRLLSAADRGVRVRVLVDDLGTRVDNPLVATLDQHPNIEIRIFNPVASRRGLSRNWQILTNYARSNHRMHNKLLVADGTAIITGGRNLGDAYFSSTNVDFQDIDIFAAGPIVPMASDSFDEYWSYPASVPVNLLLNAGEAEMDLDMLRQTLNEFLIEQQESEFAHALRTSTLGTGLLNGNIPLLWGHASLLVDTPKKVLEHRDLPPSFYLGADLKPILEAARTRLKISSAYFVPGDNGVALFTALEADGIQVQILTNSLSTTDVAIVHSGYMDYRKPLLRGGVELWELRSTAGQQKRMHWFKGKSMASLHAKTMVIDDRLSVVGSVNLDARSILQNTEIALVIDSPAINQQLSDLFDLWVAGDSAWRVQLDDDNDLLWTADTAQGQLSETHDPETSAWARFKTWLLSWLPIDSQI</sequence>
<name>A0A6N7LQX6_9GAMM</name>
<dbReference type="PANTHER" id="PTHR21248:SF12">
    <property type="entry name" value="CARDIOLIPIN SYNTHASE C"/>
    <property type="match status" value="1"/>
</dbReference>
<dbReference type="Gene3D" id="3.30.870.10">
    <property type="entry name" value="Endonuclease Chain A"/>
    <property type="match status" value="2"/>
</dbReference>
<dbReference type="InterPro" id="IPR001736">
    <property type="entry name" value="PLipase_D/transphosphatidylase"/>
</dbReference>
<evidence type="ECO:0000313" key="3">
    <source>
        <dbReference type="EMBL" id="MQX52482.1"/>
    </source>
</evidence>
<keyword evidence="1" id="KW-0732">Signal</keyword>
<dbReference type="CDD" id="cd09113">
    <property type="entry name" value="PLDc_ymdC_like_2"/>
    <property type="match status" value="1"/>
</dbReference>
<comment type="caution">
    <text evidence="3">The sequence shown here is derived from an EMBL/GenBank/DDBJ whole genome shotgun (WGS) entry which is preliminary data.</text>
</comment>
<feature type="domain" description="PLD phosphodiesterase" evidence="2">
    <location>
        <begin position="169"/>
        <end position="196"/>
    </location>
</feature>
<dbReference type="SUPFAM" id="SSF56024">
    <property type="entry name" value="Phospholipase D/nuclease"/>
    <property type="match status" value="2"/>
</dbReference>
<dbReference type="InterPro" id="IPR025202">
    <property type="entry name" value="PLD-like_dom"/>
</dbReference>
<organism evidence="3 4">
    <name type="scientific">Alcanivorax sediminis</name>
    <dbReference type="NCBI Taxonomy" id="2663008"/>
    <lineage>
        <taxon>Bacteria</taxon>
        <taxon>Pseudomonadati</taxon>
        <taxon>Pseudomonadota</taxon>
        <taxon>Gammaproteobacteria</taxon>
        <taxon>Oceanospirillales</taxon>
        <taxon>Alcanivoracaceae</taxon>
        <taxon>Alcanivorax</taxon>
    </lineage>
</organism>